<accession>A0A8D9A2V9</accession>
<name>A0A8D9A2V9_9HEMI</name>
<sequence length="102" mass="11930">MKQVVSANLNSVENFRSQRLCGRHIKLLNNKTFFNSWQQKFFRGLQPKLNQNNLIIILANQIHQGNLRLYWLNPYLKGSLLLVHKTRSPLLHKNNGFLLSCS</sequence>
<dbReference type="AlphaFoldDB" id="A0A8D9A2V9"/>
<protein>
    <submittedName>
        <fullName evidence="1">Uncharacterized protein</fullName>
    </submittedName>
</protein>
<dbReference type="EMBL" id="HBUF01548027">
    <property type="protein sequence ID" value="CAG6757840.1"/>
    <property type="molecule type" value="Transcribed_RNA"/>
</dbReference>
<organism evidence="1">
    <name type="scientific">Cacopsylla melanoneura</name>
    <dbReference type="NCBI Taxonomy" id="428564"/>
    <lineage>
        <taxon>Eukaryota</taxon>
        <taxon>Metazoa</taxon>
        <taxon>Ecdysozoa</taxon>
        <taxon>Arthropoda</taxon>
        <taxon>Hexapoda</taxon>
        <taxon>Insecta</taxon>
        <taxon>Pterygota</taxon>
        <taxon>Neoptera</taxon>
        <taxon>Paraneoptera</taxon>
        <taxon>Hemiptera</taxon>
        <taxon>Sternorrhyncha</taxon>
        <taxon>Psylloidea</taxon>
        <taxon>Psyllidae</taxon>
        <taxon>Psyllinae</taxon>
        <taxon>Cacopsylla</taxon>
    </lineage>
</organism>
<evidence type="ECO:0000313" key="1">
    <source>
        <dbReference type="EMBL" id="CAG6757840.1"/>
    </source>
</evidence>
<reference evidence="1" key="1">
    <citation type="submission" date="2021-05" db="EMBL/GenBank/DDBJ databases">
        <authorList>
            <person name="Alioto T."/>
            <person name="Alioto T."/>
            <person name="Gomez Garrido J."/>
        </authorList>
    </citation>
    <scope>NUCLEOTIDE SEQUENCE</scope>
</reference>
<proteinExistence type="predicted"/>